<evidence type="ECO:0000256" key="7">
    <source>
        <dbReference type="ARBA" id="ARBA00022553"/>
    </source>
</evidence>
<dbReference type="GO" id="GO:0005795">
    <property type="term" value="C:Golgi stack"/>
    <property type="evidence" value="ECO:0007669"/>
    <property type="project" value="TreeGrafter"/>
</dbReference>
<keyword evidence="5" id="KW-0813">Transport</keyword>
<dbReference type="EMBL" id="VWYH01000203">
    <property type="protein sequence ID" value="NXW81580.1"/>
    <property type="molecule type" value="Genomic_DNA"/>
</dbReference>
<evidence type="ECO:0000256" key="20">
    <source>
        <dbReference type="SAM" id="MobiDB-lite"/>
    </source>
</evidence>
<evidence type="ECO:0000256" key="19">
    <source>
        <dbReference type="SAM" id="Coils"/>
    </source>
</evidence>
<dbReference type="GO" id="GO:0048211">
    <property type="term" value="P:Golgi vesicle docking"/>
    <property type="evidence" value="ECO:0007669"/>
    <property type="project" value="TreeGrafter"/>
</dbReference>
<proteinExistence type="inferred from homology"/>
<comment type="subcellular location">
    <subcellularLocation>
        <location evidence="2">Cytoplasm</location>
        <location evidence="2">Cytosol</location>
    </subcellularLocation>
    <subcellularLocation>
        <location evidence="1">Golgi apparatus membrane</location>
        <topology evidence="1">Peripheral membrane protein</topology>
    </subcellularLocation>
</comment>
<evidence type="ECO:0000256" key="11">
    <source>
        <dbReference type="ARBA" id="ARBA00022990"/>
    </source>
</evidence>
<keyword evidence="12" id="KW-0333">Golgi apparatus</keyword>
<evidence type="ECO:0000256" key="16">
    <source>
        <dbReference type="ARBA" id="ARBA00075954"/>
    </source>
</evidence>
<dbReference type="InterPro" id="IPR016024">
    <property type="entry name" value="ARM-type_fold"/>
</dbReference>
<keyword evidence="11" id="KW-0007">Acetylation</keyword>
<evidence type="ECO:0000256" key="17">
    <source>
        <dbReference type="ARBA" id="ARBA00080851"/>
    </source>
</evidence>
<feature type="region of interest" description="Disordered" evidence="20">
    <location>
        <begin position="828"/>
        <end position="853"/>
    </location>
</feature>
<evidence type="ECO:0000256" key="8">
    <source>
        <dbReference type="ARBA" id="ARBA00022737"/>
    </source>
</evidence>
<keyword evidence="9" id="KW-0931">ER-Golgi transport</keyword>
<evidence type="ECO:0000259" key="21">
    <source>
        <dbReference type="Pfam" id="PF04869"/>
    </source>
</evidence>
<accession>A0A7L4F3P3</accession>
<feature type="domain" description="Uso1/p115-like vesicle tethering protein C-terminal" evidence="22">
    <location>
        <begin position="690"/>
        <end position="847"/>
    </location>
</feature>
<comment type="function">
    <text evidence="15">General vesicular transport factor required for intercisternal transport in the Golgi stack; it is required for transcytotic fusion and/or subsequent binding of the vesicles to the target membrane. May well act as a vesicular anchor by interacting with the target membrane and holding the vesicular and target membranes in proximity.</text>
</comment>
<dbReference type="OrthoDB" id="198977at2759"/>
<dbReference type="GO" id="GO:0006888">
    <property type="term" value="P:endoplasmic reticulum to Golgi vesicle-mediated transport"/>
    <property type="evidence" value="ECO:0007669"/>
    <property type="project" value="TreeGrafter"/>
</dbReference>
<feature type="coiled-coil region" evidence="19">
    <location>
        <begin position="554"/>
        <end position="602"/>
    </location>
</feature>
<evidence type="ECO:0000256" key="15">
    <source>
        <dbReference type="ARBA" id="ARBA00058762"/>
    </source>
</evidence>
<dbReference type="Pfam" id="PF18770">
    <property type="entry name" value="Arm_vescicular"/>
    <property type="match status" value="1"/>
</dbReference>
<dbReference type="GO" id="GO:0048280">
    <property type="term" value="P:vesicle fusion with Golgi apparatus"/>
    <property type="evidence" value="ECO:0007669"/>
    <property type="project" value="InterPro"/>
</dbReference>
<gene>
    <name evidence="23" type="primary">Uso1</name>
    <name evidence="23" type="ORF">ALOBEC_R03048</name>
</gene>
<keyword evidence="8" id="KW-0677">Repeat</keyword>
<feature type="compositionally biased region" description="Acidic residues" evidence="20">
    <location>
        <begin position="829"/>
        <end position="853"/>
    </location>
</feature>
<protein>
    <recommendedName>
        <fullName evidence="4">General vesicular transport factor p115</fullName>
    </recommendedName>
    <alternativeName>
        <fullName evidence="16">Protein USO1 homolog</fullName>
    </alternativeName>
    <alternativeName>
        <fullName evidence="17">Transcytosis-associated protein</fullName>
    </alternativeName>
    <alternativeName>
        <fullName evidence="18">Vesicle-docking protein</fullName>
    </alternativeName>
</protein>
<evidence type="ECO:0000256" key="4">
    <source>
        <dbReference type="ARBA" id="ARBA00018243"/>
    </source>
</evidence>
<dbReference type="Pfam" id="PF04871">
    <property type="entry name" value="Uso1_p115_C"/>
    <property type="match status" value="1"/>
</dbReference>
<dbReference type="GO" id="GO:0005829">
    <property type="term" value="C:cytosol"/>
    <property type="evidence" value="ECO:0007669"/>
    <property type="project" value="UniProtKB-SubCell"/>
</dbReference>
<evidence type="ECO:0000256" key="5">
    <source>
        <dbReference type="ARBA" id="ARBA00022448"/>
    </source>
</evidence>
<dbReference type="GO" id="GO:0012507">
    <property type="term" value="C:ER to Golgi transport vesicle membrane"/>
    <property type="evidence" value="ECO:0007669"/>
    <property type="project" value="TreeGrafter"/>
</dbReference>
<keyword evidence="13 19" id="KW-0175">Coiled coil</keyword>
<name>A0A7L4F3P3_9COLU</name>
<evidence type="ECO:0000256" key="6">
    <source>
        <dbReference type="ARBA" id="ARBA00022490"/>
    </source>
</evidence>
<dbReference type="Proteomes" id="UP000541332">
    <property type="component" value="Unassembled WGS sequence"/>
</dbReference>
<keyword evidence="14" id="KW-0472">Membrane</keyword>
<reference evidence="23 24" key="1">
    <citation type="submission" date="2020-02" db="EMBL/GenBank/DDBJ databases">
        <title>Bird 10,000 Genomes (B10K) Project - Family phase.</title>
        <authorList>
            <person name="Zhang G."/>
        </authorList>
    </citation>
    <scope>NUCLEOTIDE SEQUENCE [LARGE SCALE GENOMIC DNA]</scope>
    <source>
        <strain evidence="23">B10K-DU-006-06</strain>
    </source>
</reference>
<sequence>EENLPKQVDDLGSQFTEIFIKQQENVTLLLTLVEEFDFHVRWPGVKLLTSLLKQQGPQVQQIILVSPMGVSRLMDLLADSREVIRNDGVLLLQQLTKSNAAIQKIVAFENAFERLLDIITEEGNSDGGIVVEDCLLLLQNLLKNNNSNQNFFKEGSYIQRMKPWFEVGDDNCGWSAQKVTNLHLMLQLVRVLVSPTNPPGATSSCQKAMFHCGLLQQLCTILMATGVPADILTETINTVSEVIRGCQMNQDYFASVNAPSNPPRPAIVVLLMSMVNERQPFVLRCAVLYCFQCFLYKNQKGQGEIVSTLLPSTIDATGNSVSAGQLLCGGLFSTDSLSNWCAAVALAHALQENATLKEQLLRVQLATSIGNPPVSLLQQCTNILSQGSKVQTRVGLLMLLCTWLSNCSIAVTHFLHNPANIPFLTGQIAENLGEEEQLVQGLCALLLGISIYYNDNSLENYRKEKLKQLIEKRIGRENFIEKLGFISKHELYSRAAQKPQPGFSSPDHMIFDHEFTKLVKELEGVISKAIYKSSEEDKKEEEVKKTLEQHDNIVTHYKKVIREQDQELEELKQQINTLKSQNEQLQATVTQQVSQIQQHKDQYNLLKVQLGKDTQHHNSHGDTFQMNGIQTEEVSKLKEELEEWKTKHELLQGQLREKDSVIEKLKSSQLEIGTEQSSQTSKPGGLEHNNELQKELERLRSQIQLQSAEISKLQTENQKLQVMNATADPVLGHSSATAAQNSEWKGRLEQEIKELKSEVKALSEEKASLKEHLDSSSSTVVILQDEKSKLQQEVAESKKEQDDLLVLLADQDQKLSLLKIKLKDLGVPVEDEDDIESGDQGDEDEDGDEEEQD</sequence>
<dbReference type="InterPro" id="IPR006955">
    <property type="entry name" value="Uso1_p115_C"/>
</dbReference>
<dbReference type="GO" id="GO:0045056">
    <property type="term" value="P:transcytosis"/>
    <property type="evidence" value="ECO:0007669"/>
    <property type="project" value="TreeGrafter"/>
</dbReference>
<feature type="domain" description="Vesicle tethering protein Uso1/P115-like head" evidence="21">
    <location>
        <begin position="249"/>
        <end position="530"/>
    </location>
</feature>
<keyword evidence="10" id="KW-0653">Protein transport</keyword>
<dbReference type="SUPFAM" id="SSF48371">
    <property type="entry name" value="ARM repeat"/>
    <property type="match status" value="2"/>
</dbReference>
<evidence type="ECO:0000313" key="23">
    <source>
        <dbReference type="EMBL" id="NXW81580.1"/>
    </source>
</evidence>
<comment type="similarity">
    <text evidence="3">Belongs to the VDP/USO1/EDE1 family.</text>
</comment>
<evidence type="ECO:0000256" key="18">
    <source>
        <dbReference type="ARBA" id="ARBA00083407"/>
    </source>
</evidence>
<feature type="coiled-coil region" evidence="19">
    <location>
        <begin position="689"/>
        <end position="803"/>
    </location>
</feature>
<keyword evidence="24" id="KW-1185">Reference proteome</keyword>
<dbReference type="GO" id="GO:0005783">
    <property type="term" value="C:endoplasmic reticulum"/>
    <property type="evidence" value="ECO:0007669"/>
    <property type="project" value="TreeGrafter"/>
</dbReference>
<dbReference type="FunFam" id="1.25.10.10:FF:000054">
    <property type="entry name" value="General vesicular transport factor p115"/>
    <property type="match status" value="1"/>
</dbReference>
<dbReference type="Pfam" id="PF04869">
    <property type="entry name" value="Uso1_p115_head"/>
    <property type="match status" value="1"/>
</dbReference>
<evidence type="ECO:0000256" key="12">
    <source>
        <dbReference type="ARBA" id="ARBA00023034"/>
    </source>
</evidence>
<evidence type="ECO:0000256" key="9">
    <source>
        <dbReference type="ARBA" id="ARBA00022892"/>
    </source>
</evidence>
<dbReference type="InterPro" id="IPR011989">
    <property type="entry name" value="ARM-like"/>
</dbReference>
<evidence type="ECO:0000256" key="3">
    <source>
        <dbReference type="ARBA" id="ARBA00006960"/>
    </source>
</evidence>
<dbReference type="AlphaFoldDB" id="A0A7L4F3P3"/>
<evidence type="ECO:0000256" key="14">
    <source>
        <dbReference type="ARBA" id="ARBA00023136"/>
    </source>
</evidence>
<feature type="non-terminal residue" evidence="23">
    <location>
        <position position="853"/>
    </location>
</feature>
<feature type="coiled-coil region" evidence="19">
    <location>
        <begin position="627"/>
        <end position="654"/>
    </location>
</feature>
<dbReference type="GO" id="GO:0006886">
    <property type="term" value="P:intracellular protein transport"/>
    <property type="evidence" value="ECO:0007669"/>
    <property type="project" value="InterPro"/>
</dbReference>
<keyword evidence="7" id="KW-0597">Phosphoprotein</keyword>
<evidence type="ECO:0000256" key="1">
    <source>
        <dbReference type="ARBA" id="ARBA00004395"/>
    </source>
</evidence>
<dbReference type="GO" id="GO:0000139">
    <property type="term" value="C:Golgi membrane"/>
    <property type="evidence" value="ECO:0007669"/>
    <property type="project" value="UniProtKB-SubCell"/>
</dbReference>
<dbReference type="PANTHER" id="PTHR10013:SF0">
    <property type="entry name" value="GENERAL VESICULAR TRANSPORT FACTOR P115"/>
    <property type="match status" value="1"/>
</dbReference>
<evidence type="ECO:0000256" key="2">
    <source>
        <dbReference type="ARBA" id="ARBA00004514"/>
    </source>
</evidence>
<dbReference type="Gene3D" id="1.25.10.10">
    <property type="entry name" value="Leucine-rich Repeat Variant"/>
    <property type="match status" value="1"/>
</dbReference>
<comment type="caution">
    <text evidence="23">The sequence shown here is derived from an EMBL/GenBank/DDBJ whole genome shotgun (WGS) entry which is preliminary data.</text>
</comment>
<evidence type="ECO:0000259" key="22">
    <source>
        <dbReference type="Pfam" id="PF04871"/>
    </source>
</evidence>
<dbReference type="InterPro" id="IPR024095">
    <property type="entry name" value="Vesicle_P115"/>
</dbReference>
<feature type="non-terminal residue" evidence="23">
    <location>
        <position position="1"/>
    </location>
</feature>
<dbReference type="InterPro" id="IPR006953">
    <property type="entry name" value="Vesicle_Uso1_P115_head"/>
</dbReference>
<evidence type="ECO:0000256" key="13">
    <source>
        <dbReference type="ARBA" id="ARBA00023054"/>
    </source>
</evidence>
<keyword evidence="6" id="KW-0963">Cytoplasm</keyword>
<dbReference type="PANTHER" id="PTHR10013">
    <property type="entry name" value="GENERAL VESICULAR TRANSPORT FACTOR P115"/>
    <property type="match status" value="1"/>
</dbReference>
<evidence type="ECO:0000256" key="10">
    <source>
        <dbReference type="ARBA" id="ARBA00022927"/>
    </source>
</evidence>
<dbReference type="InterPro" id="IPR041209">
    <property type="entry name" value="P115_Arm_rpt"/>
</dbReference>
<organism evidence="23 24">
    <name type="scientific">Pampusana beccarii</name>
    <name type="common">Western bronze ground-dove</name>
    <dbReference type="NCBI Taxonomy" id="2953425"/>
    <lineage>
        <taxon>Eukaryota</taxon>
        <taxon>Metazoa</taxon>
        <taxon>Chordata</taxon>
        <taxon>Craniata</taxon>
        <taxon>Vertebrata</taxon>
        <taxon>Euteleostomi</taxon>
        <taxon>Archelosauria</taxon>
        <taxon>Archosauria</taxon>
        <taxon>Dinosauria</taxon>
        <taxon>Saurischia</taxon>
        <taxon>Theropoda</taxon>
        <taxon>Coelurosauria</taxon>
        <taxon>Aves</taxon>
        <taxon>Neognathae</taxon>
        <taxon>Neoaves</taxon>
        <taxon>Columbimorphae</taxon>
        <taxon>Columbiformes</taxon>
        <taxon>Columbidae</taxon>
        <taxon>Pampusana</taxon>
    </lineage>
</organism>
<evidence type="ECO:0000313" key="24">
    <source>
        <dbReference type="Proteomes" id="UP000541332"/>
    </source>
</evidence>